<dbReference type="EMBL" id="CCNB01000007">
    <property type="protein sequence ID" value="CDX32558.1"/>
    <property type="molecule type" value="Genomic_DNA"/>
</dbReference>
<dbReference type="EMBL" id="CCMZ01000006">
    <property type="protein sequence ID" value="CDX13258.1"/>
    <property type="molecule type" value="Genomic_DNA"/>
</dbReference>
<dbReference type="PANTHER" id="PTHR43537:SF41">
    <property type="entry name" value="TRANSCRIPTIONAL REGULATORY PROTEIN"/>
    <property type="match status" value="1"/>
</dbReference>
<dbReference type="InterPro" id="IPR036388">
    <property type="entry name" value="WH-like_DNA-bd_sf"/>
</dbReference>
<dbReference type="Proteomes" id="UP000046373">
    <property type="component" value="Unassembled WGS sequence"/>
</dbReference>
<dbReference type="SUPFAM" id="SSF46785">
    <property type="entry name" value="Winged helix' DNA-binding domain"/>
    <property type="match status" value="1"/>
</dbReference>
<dbReference type="GO" id="GO:0003700">
    <property type="term" value="F:DNA-binding transcription factor activity"/>
    <property type="evidence" value="ECO:0007669"/>
    <property type="project" value="InterPro"/>
</dbReference>
<dbReference type="EMBL" id="CCNE01000016">
    <property type="protein sequence ID" value="CDX56524.1"/>
    <property type="molecule type" value="Genomic_DNA"/>
</dbReference>
<protein>
    <submittedName>
        <fullName evidence="5">Transcriptional regulator, GntR family</fullName>
    </submittedName>
</protein>
<keyword evidence="3" id="KW-0804">Transcription</keyword>
<feature type="domain" description="HTH gntR-type" evidence="4">
    <location>
        <begin position="6"/>
        <end position="73"/>
    </location>
</feature>
<evidence type="ECO:0000313" key="9">
    <source>
        <dbReference type="Proteomes" id="UP000045285"/>
    </source>
</evidence>
<evidence type="ECO:0000313" key="11">
    <source>
        <dbReference type="Proteomes" id="UP000046373"/>
    </source>
</evidence>
<dbReference type="GO" id="GO:0003677">
    <property type="term" value="F:DNA binding"/>
    <property type="evidence" value="ECO:0007669"/>
    <property type="project" value="UniProtKB-KW"/>
</dbReference>
<dbReference type="SUPFAM" id="SSF48008">
    <property type="entry name" value="GntR ligand-binding domain-like"/>
    <property type="match status" value="1"/>
</dbReference>
<evidence type="ECO:0000313" key="12">
    <source>
        <dbReference type="Proteomes" id="UP000182888"/>
    </source>
</evidence>
<dbReference type="InterPro" id="IPR036390">
    <property type="entry name" value="WH_DNA-bd_sf"/>
</dbReference>
<dbReference type="InterPro" id="IPR011711">
    <property type="entry name" value="GntR_C"/>
</dbReference>
<dbReference type="PRINTS" id="PR00035">
    <property type="entry name" value="HTHGNTR"/>
</dbReference>
<dbReference type="PROSITE" id="PS50949">
    <property type="entry name" value="HTH_GNTR"/>
    <property type="match status" value="1"/>
</dbReference>
<dbReference type="InterPro" id="IPR008920">
    <property type="entry name" value="TF_FadR/GntR_C"/>
</dbReference>
<dbReference type="Gene3D" id="1.20.120.530">
    <property type="entry name" value="GntR ligand-binding domain-like"/>
    <property type="match status" value="1"/>
</dbReference>
<dbReference type="SMART" id="SM00345">
    <property type="entry name" value="HTH_GNTR"/>
    <property type="match status" value="1"/>
</dbReference>
<dbReference type="Proteomes" id="UP000046122">
    <property type="component" value="Unassembled WGS sequence"/>
</dbReference>
<dbReference type="CDD" id="cd07377">
    <property type="entry name" value="WHTH_GntR"/>
    <property type="match status" value="1"/>
</dbReference>
<organism evidence="5 9">
    <name type="scientific">Mesorhizobium plurifarium</name>
    <dbReference type="NCBI Taxonomy" id="69974"/>
    <lineage>
        <taxon>Bacteria</taxon>
        <taxon>Pseudomonadati</taxon>
        <taxon>Pseudomonadota</taxon>
        <taxon>Alphaproteobacteria</taxon>
        <taxon>Hyphomicrobiales</taxon>
        <taxon>Phyllobacteriaceae</taxon>
        <taxon>Mesorhizobium</taxon>
    </lineage>
</organism>
<reference evidence="7" key="1">
    <citation type="submission" date="2014-08" db="EMBL/GenBank/DDBJ databases">
        <title>DNA barcoding of Bradysia (Diptera: Sciaridae) for detection of the immature stages on agricultural crops.</title>
        <authorList>
            <person name="Shin S."/>
            <person name="Jung S."/>
            <person name="Heller K."/>
            <person name="Menzel F."/>
            <person name="Hong T.-K."/>
            <person name="Lee H."/>
            <person name="Lee S."/>
        </authorList>
    </citation>
    <scope>NUCLEOTIDE SEQUENCE</scope>
</reference>
<dbReference type="STRING" id="69974.MPLDJ20_150194"/>
<reference evidence="10 11" key="3">
    <citation type="submission" date="2014-08" db="EMBL/GenBank/DDBJ databases">
        <authorList>
            <person name="Moulin Lionel"/>
        </authorList>
    </citation>
    <scope>NUCLEOTIDE SEQUENCE [LARGE SCALE GENOMIC DNA]</scope>
</reference>
<name>A0A090DCR6_MESPL</name>
<dbReference type="Pfam" id="PF07729">
    <property type="entry name" value="FCD"/>
    <property type="match status" value="1"/>
</dbReference>
<dbReference type="Pfam" id="PF00392">
    <property type="entry name" value="GntR"/>
    <property type="match status" value="1"/>
</dbReference>
<evidence type="ECO:0000313" key="6">
    <source>
        <dbReference type="EMBL" id="CDX32558.1"/>
    </source>
</evidence>
<dbReference type="Proteomes" id="UP000182888">
    <property type="component" value="Unassembled WGS sequence"/>
</dbReference>
<keyword evidence="1" id="KW-0805">Transcription regulation</keyword>
<evidence type="ECO:0000259" key="4">
    <source>
        <dbReference type="PROSITE" id="PS50949"/>
    </source>
</evidence>
<evidence type="ECO:0000256" key="3">
    <source>
        <dbReference type="ARBA" id="ARBA00023163"/>
    </source>
</evidence>
<evidence type="ECO:0000313" key="7">
    <source>
        <dbReference type="EMBL" id="CDX51222.1"/>
    </source>
</evidence>
<keyword evidence="9" id="KW-1185">Reference proteome</keyword>
<reference evidence="12" key="2">
    <citation type="submission" date="2014-08" db="EMBL/GenBank/DDBJ databases">
        <authorList>
            <person name="Edwards T."/>
        </authorList>
    </citation>
    <scope>NUCLEOTIDE SEQUENCE [LARGE SCALE GENOMIC DNA]</scope>
</reference>
<dbReference type="PANTHER" id="PTHR43537">
    <property type="entry name" value="TRANSCRIPTIONAL REGULATOR, GNTR FAMILY"/>
    <property type="match status" value="1"/>
</dbReference>
<evidence type="ECO:0000313" key="10">
    <source>
        <dbReference type="Proteomes" id="UP000046122"/>
    </source>
</evidence>
<proteinExistence type="predicted"/>
<sequence>MLVQKKTISAQVADAIRQKILIGEYEANAQLRQEHLATEFGVSRIPVREALHQLHSEGFVTLVSHKGAVVSSISLDEILELYELRARIETWLLALAIPRMTDDDLALAKERARQHQEQGATGEYSNQLNWNFHAALYAPSGRKATIELVGRIYQQLERYTRMMVSLTEIQVKSDRDHWQLIELCEAKDTLRAVSLLEMHIITSGKFLVDRLQELRGD</sequence>
<keyword evidence="2" id="KW-0238">DNA-binding</keyword>
<accession>A0A090DCR6</accession>
<dbReference type="SMART" id="SM00895">
    <property type="entry name" value="FCD"/>
    <property type="match status" value="1"/>
</dbReference>
<evidence type="ECO:0000256" key="2">
    <source>
        <dbReference type="ARBA" id="ARBA00023125"/>
    </source>
</evidence>
<dbReference type="Proteomes" id="UP000045285">
    <property type="component" value="Unassembled WGS sequence"/>
</dbReference>
<dbReference type="InterPro" id="IPR000524">
    <property type="entry name" value="Tscrpt_reg_HTH_GntR"/>
</dbReference>
<gene>
    <name evidence="7" type="ORF">MPL1032_130203</name>
    <name evidence="5" type="ORF">MPL3356_140123</name>
    <name evidence="8" type="ORF">MPL3365_230272</name>
    <name evidence="6" type="ORF">MPLDJ20_150194</name>
</gene>
<evidence type="ECO:0000313" key="8">
    <source>
        <dbReference type="EMBL" id="CDX56524.1"/>
    </source>
</evidence>
<dbReference type="EMBL" id="CCND01000005">
    <property type="protein sequence ID" value="CDX51222.1"/>
    <property type="molecule type" value="Genomic_DNA"/>
</dbReference>
<evidence type="ECO:0000256" key="1">
    <source>
        <dbReference type="ARBA" id="ARBA00023015"/>
    </source>
</evidence>
<dbReference type="Gene3D" id="1.10.10.10">
    <property type="entry name" value="Winged helix-like DNA-binding domain superfamily/Winged helix DNA-binding domain"/>
    <property type="match status" value="1"/>
</dbReference>
<dbReference type="AlphaFoldDB" id="A0A090DCR6"/>
<reference evidence="9" key="4">
    <citation type="submission" date="2014-08" db="EMBL/GenBank/DDBJ databases">
        <authorList>
            <person name="Moulin L."/>
        </authorList>
    </citation>
    <scope>NUCLEOTIDE SEQUENCE [LARGE SCALE GENOMIC DNA]</scope>
</reference>
<evidence type="ECO:0000313" key="5">
    <source>
        <dbReference type="EMBL" id="CDX13258.1"/>
    </source>
</evidence>